<accession>A0ABY9JVV9</accession>
<dbReference type="InterPro" id="IPR023214">
    <property type="entry name" value="HAD_sf"/>
</dbReference>
<evidence type="ECO:0000256" key="8">
    <source>
        <dbReference type="ARBA" id="ARBA00044926"/>
    </source>
</evidence>
<evidence type="ECO:0000256" key="4">
    <source>
        <dbReference type="ARBA" id="ARBA00022723"/>
    </source>
</evidence>
<dbReference type="EMBL" id="CP129013">
    <property type="protein sequence ID" value="WLR41780.1"/>
    <property type="molecule type" value="Genomic_DNA"/>
</dbReference>
<keyword evidence="7" id="KW-0119">Carbohydrate metabolism</keyword>
<dbReference type="InterPro" id="IPR036412">
    <property type="entry name" value="HAD-like_sf"/>
</dbReference>
<comment type="cofactor">
    <cofactor evidence="1">
        <name>Mg(2+)</name>
        <dbReference type="ChEBI" id="CHEBI:18420"/>
    </cofactor>
</comment>
<dbReference type="NCBIfam" id="TIGR01509">
    <property type="entry name" value="HAD-SF-IA-v3"/>
    <property type="match status" value="1"/>
</dbReference>
<dbReference type="PANTHER" id="PTHR46193:SF18">
    <property type="entry name" value="HEXITOL PHOSPHATASE B"/>
    <property type="match status" value="1"/>
</dbReference>
<dbReference type="GO" id="GO:0008801">
    <property type="term" value="F:beta-phosphoglucomutase activity"/>
    <property type="evidence" value="ECO:0007669"/>
    <property type="project" value="UniProtKB-EC"/>
</dbReference>
<evidence type="ECO:0000256" key="3">
    <source>
        <dbReference type="ARBA" id="ARBA00022553"/>
    </source>
</evidence>
<gene>
    <name evidence="11" type="primary">pgmB</name>
    <name evidence="11" type="ORF">LC087_13095</name>
</gene>
<dbReference type="SFLD" id="SFLDG01129">
    <property type="entry name" value="C1.5:_HAD__Beta-PGM__Phosphata"/>
    <property type="match status" value="1"/>
</dbReference>
<evidence type="ECO:0000313" key="11">
    <source>
        <dbReference type="EMBL" id="WLR41780.1"/>
    </source>
</evidence>
<dbReference type="NCBIfam" id="TIGR01990">
    <property type="entry name" value="bPGM"/>
    <property type="match status" value="1"/>
</dbReference>
<dbReference type="Pfam" id="PF00702">
    <property type="entry name" value="Hydrolase"/>
    <property type="match status" value="1"/>
</dbReference>
<proteinExistence type="inferred from homology"/>
<protein>
    <recommendedName>
        <fullName evidence="10">Beta-phosphoglucomutase</fullName>
        <ecNumber evidence="9">5.4.2.6</ecNumber>
    </recommendedName>
</protein>
<keyword evidence="4" id="KW-0479">Metal-binding</keyword>
<evidence type="ECO:0000256" key="5">
    <source>
        <dbReference type="ARBA" id="ARBA00022842"/>
    </source>
</evidence>
<evidence type="ECO:0000256" key="1">
    <source>
        <dbReference type="ARBA" id="ARBA00001946"/>
    </source>
</evidence>
<dbReference type="InterPro" id="IPR023198">
    <property type="entry name" value="PGP-like_dom2"/>
</dbReference>
<comment type="catalytic activity">
    <reaction evidence="8">
        <text>beta-D-glucose 1-phosphate = beta-D-glucose 6-phosphate</text>
        <dbReference type="Rhea" id="RHEA:20113"/>
        <dbReference type="ChEBI" id="CHEBI:57684"/>
        <dbReference type="ChEBI" id="CHEBI:58247"/>
        <dbReference type="EC" id="5.4.2.6"/>
    </reaction>
</comment>
<reference evidence="11 12" key="1">
    <citation type="submission" date="2023-06" db="EMBL/GenBank/DDBJ databases">
        <title>Five Gram-positive bacteria isolated from mangrove sediments in Shenzhen, Guangdong, China.</title>
        <authorList>
            <person name="Yu S."/>
            <person name="Zheng W."/>
            <person name="Huang Y."/>
        </authorList>
    </citation>
    <scope>NUCLEOTIDE SEQUENCE [LARGE SCALE GENOMIC DNA]</scope>
    <source>
        <strain evidence="11 12">SaN35-3</strain>
    </source>
</reference>
<dbReference type="NCBIfam" id="TIGR02009">
    <property type="entry name" value="PGMB-YQAB-SF"/>
    <property type="match status" value="1"/>
</dbReference>
<dbReference type="InterPro" id="IPR010976">
    <property type="entry name" value="B-phosphoglucomutase_hydrolase"/>
</dbReference>
<evidence type="ECO:0000256" key="2">
    <source>
        <dbReference type="ARBA" id="ARBA00006171"/>
    </source>
</evidence>
<dbReference type="SUPFAM" id="SSF56784">
    <property type="entry name" value="HAD-like"/>
    <property type="match status" value="1"/>
</dbReference>
<dbReference type="Gene3D" id="1.10.150.240">
    <property type="entry name" value="Putative phosphatase, domain 2"/>
    <property type="match status" value="1"/>
</dbReference>
<evidence type="ECO:0000256" key="10">
    <source>
        <dbReference type="ARBA" id="ARBA00044991"/>
    </source>
</evidence>
<keyword evidence="6 11" id="KW-0413">Isomerase</keyword>
<dbReference type="PRINTS" id="PR00413">
    <property type="entry name" value="HADHALOGNASE"/>
</dbReference>
<dbReference type="NCBIfam" id="TIGR01549">
    <property type="entry name" value="HAD-SF-IA-v1"/>
    <property type="match status" value="1"/>
</dbReference>
<dbReference type="RefSeq" id="WP_226541270.1">
    <property type="nucleotide sequence ID" value="NZ_CP129013.1"/>
</dbReference>
<evidence type="ECO:0000256" key="7">
    <source>
        <dbReference type="ARBA" id="ARBA00023277"/>
    </source>
</evidence>
<name>A0ABY9JVV9_9BACI</name>
<dbReference type="EC" id="5.4.2.6" evidence="9"/>
<dbReference type="SFLD" id="SFLDG01135">
    <property type="entry name" value="C1.5.6:_HAD__Beta-PGM__Phospha"/>
    <property type="match status" value="1"/>
</dbReference>
<dbReference type="SFLD" id="SFLDS00003">
    <property type="entry name" value="Haloacid_Dehalogenase"/>
    <property type="match status" value="1"/>
</dbReference>
<dbReference type="Proteomes" id="UP001197974">
    <property type="component" value="Chromosome"/>
</dbReference>
<dbReference type="Gene3D" id="3.40.50.1000">
    <property type="entry name" value="HAD superfamily/HAD-like"/>
    <property type="match status" value="1"/>
</dbReference>
<dbReference type="InterPro" id="IPR051600">
    <property type="entry name" value="Beta-PGM-like"/>
</dbReference>
<dbReference type="InterPro" id="IPR010972">
    <property type="entry name" value="Beta-PGM"/>
</dbReference>
<evidence type="ECO:0000313" key="12">
    <source>
        <dbReference type="Proteomes" id="UP001197974"/>
    </source>
</evidence>
<keyword evidence="3" id="KW-0597">Phosphoprotein</keyword>
<dbReference type="CDD" id="cd02598">
    <property type="entry name" value="HAD_BPGM"/>
    <property type="match status" value="1"/>
</dbReference>
<dbReference type="InterPro" id="IPR006439">
    <property type="entry name" value="HAD-SF_hydro_IA"/>
</dbReference>
<comment type="similarity">
    <text evidence="2">Belongs to the HAD-like hydrolase superfamily. CbbY/CbbZ/Gph/YieH family.</text>
</comment>
<keyword evidence="5" id="KW-0460">Magnesium</keyword>
<organism evidence="11 12">
    <name type="scientific">Bacillus carboniphilus</name>
    <dbReference type="NCBI Taxonomy" id="86663"/>
    <lineage>
        <taxon>Bacteria</taxon>
        <taxon>Bacillati</taxon>
        <taxon>Bacillota</taxon>
        <taxon>Bacilli</taxon>
        <taxon>Bacillales</taxon>
        <taxon>Bacillaceae</taxon>
        <taxon>Bacillus</taxon>
    </lineage>
</organism>
<evidence type="ECO:0000256" key="9">
    <source>
        <dbReference type="ARBA" id="ARBA00044968"/>
    </source>
</evidence>
<dbReference type="PANTHER" id="PTHR46193">
    <property type="entry name" value="6-PHOSPHOGLUCONATE PHOSPHATASE"/>
    <property type="match status" value="1"/>
</dbReference>
<evidence type="ECO:0000256" key="6">
    <source>
        <dbReference type="ARBA" id="ARBA00023235"/>
    </source>
</evidence>
<sequence>MKAVIFDLDGVIVDTIQFYYHSTKRVADELNVPFTEEDNLYFQGRSRLSLMEELVKRSGKHYSHEELVTLGEKRNAYYLEWLEKLDETYLLPGIKEFLQEVKEANLKTGLASSSSNAKFVLDKLNLDSYFDVIVDPKTLIKGKPDPEIFLTAADRLNVPYESCVAIEDGEAGLEGILATPMFSVGIGQAEYLQRARWWIKSSEQLTLASLQKKWIEVNGEN</sequence>
<keyword evidence="12" id="KW-1185">Reference proteome</keyword>